<dbReference type="Proteomes" id="UP000327157">
    <property type="component" value="Chromosome 11"/>
</dbReference>
<dbReference type="SUPFAM" id="SSF56672">
    <property type="entry name" value="DNA/RNA polymerases"/>
    <property type="match status" value="1"/>
</dbReference>
<dbReference type="InterPro" id="IPR043502">
    <property type="entry name" value="DNA/RNA_pol_sf"/>
</dbReference>
<dbReference type="Pfam" id="PF00078">
    <property type="entry name" value="RVT_1"/>
    <property type="match status" value="1"/>
</dbReference>
<name>A0A5N5FYI8_9ROSA</name>
<accession>A0A5N5FYI8</accession>
<keyword evidence="3" id="KW-1185">Reference proteome</keyword>
<proteinExistence type="predicted"/>
<organism evidence="2 3">
    <name type="scientific">Pyrus ussuriensis x Pyrus communis</name>
    <dbReference type="NCBI Taxonomy" id="2448454"/>
    <lineage>
        <taxon>Eukaryota</taxon>
        <taxon>Viridiplantae</taxon>
        <taxon>Streptophyta</taxon>
        <taxon>Embryophyta</taxon>
        <taxon>Tracheophyta</taxon>
        <taxon>Spermatophyta</taxon>
        <taxon>Magnoliopsida</taxon>
        <taxon>eudicotyledons</taxon>
        <taxon>Gunneridae</taxon>
        <taxon>Pentapetalae</taxon>
        <taxon>rosids</taxon>
        <taxon>fabids</taxon>
        <taxon>Rosales</taxon>
        <taxon>Rosaceae</taxon>
        <taxon>Amygdaloideae</taxon>
        <taxon>Maleae</taxon>
        <taxon>Pyrus</taxon>
    </lineage>
</organism>
<comment type="caution">
    <text evidence="2">The sequence shown here is derived from an EMBL/GenBank/DDBJ whole genome shotgun (WGS) entry which is preliminary data.</text>
</comment>
<protein>
    <recommendedName>
        <fullName evidence="1">Reverse transcriptase domain-containing protein</fullName>
    </recommendedName>
</protein>
<reference evidence="3" key="2">
    <citation type="submission" date="2019-10" db="EMBL/GenBank/DDBJ databases">
        <title>A de novo genome assembly of a pear dwarfing rootstock.</title>
        <authorList>
            <person name="Wang F."/>
            <person name="Wang J."/>
            <person name="Li S."/>
            <person name="Zhang Y."/>
            <person name="Fang M."/>
            <person name="Ma L."/>
            <person name="Zhao Y."/>
            <person name="Jiang S."/>
        </authorList>
    </citation>
    <scope>NUCLEOTIDE SEQUENCE [LARGE SCALE GENOMIC DNA]</scope>
</reference>
<dbReference type="PANTHER" id="PTHR46890">
    <property type="entry name" value="NON-LTR RETROLELEMENT REVERSE TRANSCRIPTASE-LIKE PROTEIN-RELATED"/>
    <property type="match status" value="1"/>
</dbReference>
<reference evidence="2 3" key="3">
    <citation type="submission" date="2019-11" db="EMBL/GenBank/DDBJ databases">
        <title>A de novo genome assembly of a pear dwarfing rootstock.</title>
        <authorList>
            <person name="Wang F."/>
            <person name="Wang J."/>
            <person name="Li S."/>
            <person name="Zhang Y."/>
            <person name="Fang M."/>
            <person name="Ma L."/>
            <person name="Zhao Y."/>
            <person name="Jiang S."/>
        </authorList>
    </citation>
    <scope>NUCLEOTIDE SEQUENCE [LARGE SCALE GENOMIC DNA]</scope>
    <source>
        <strain evidence="2">S2</strain>
        <tissue evidence="2">Leaf</tissue>
    </source>
</reference>
<evidence type="ECO:0000313" key="3">
    <source>
        <dbReference type="Proteomes" id="UP000327157"/>
    </source>
</evidence>
<dbReference type="PANTHER" id="PTHR46890:SF48">
    <property type="entry name" value="RNA-DIRECTED DNA POLYMERASE"/>
    <property type="match status" value="1"/>
</dbReference>
<feature type="domain" description="Reverse transcriptase" evidence="1">
    <location>
        <begin position="40"/>
        <end position="193"/>
    </location>
</feature>
<dbReference type="OrthoDB" id="1748983at2759"/>
<evidence type="ECO:0000259" key="1">
    <source>
        <dbReference type="Pfam" id="PF00078"/>
    </source>
</evidence>
<dbReference type="EMBL" id="SMOL01000559">
    <property type="protein sequence ID" value="KAB2606222.1"/>
    <property type="molecule type" value="Genomic_DNA"/>
</dbReference>
<reference evidence="2 3" key="1">
    <citation type="submission" date="2019-09" db="EMBL/GenBank/DDBJ databases">
        <authorList>
            <person name="Ou C."/>
        </authorList>
    </citation>
    <scope>NUCLEOTIDE SEQUENCE [LARGE SCALE GENOMIC DNA]</scope>
    <source>
        <strain evidence="2">S2</strain>
        <tissue evidence="2">Leaf</tissue>
    </source>
</reference>
<dbReference type="AlphaFoldDB" id="A0A5N5FYI8"/>
<dbReference type="InterPro" id="IPR052343">
    <property type="entry name" value="Retrotransposon-Effector_Assoc"/>
</dbReference>
<sequence>MQIQSFFTNLPCKDTSEISSLNATHIVLVPKVPNLESIFQFRPISLCNYSYKILAKLLATRLRPMLPNLISPMQNAFVGGRQIHDNIGIAHEVFHFLKLRKTRCNYELALKLDMHKAYDRVQWDFLNVVMEKLGFCPRWCRLIIRCISSVNFAMLLNGKPGNKSSPSQGLRQRDPLSPYLLLLVSDVFSQRLQWAVERYQLEGV</sequence>
<dbReference type="CDD" id="cd01650">
    <property type="entry name" value="RT_nLTR_like"/>
    <property type="match status" value="1"/>
</dbReference>
<gene>
    <name evidence="2" type="ORF">D8674_005939</name>
</gene>
<evidence type="ECO:0000313" key="2">
    <source>
        <dbReference type="EMBL" id="KAB2606222.1"/>
    </source>
</evidence>
<dbReference type="InterPro" id="IPR000477">
    <property type="entry name" value="RT_dom"/>
</dbReference>